<feature type="transmembrane region" description="Helical" evidence="6">
    <location>
        <begin position="35"/>
        <end position="52"/>
    </location>
</feature>
<sequence length="342" mass="35246">MNKLTATSSRHAVQAARSSASAHGPAAVRALLRRYSPLLVLVALGLCIGALNHDFFDPMNLSRIAIAAVIPLTIALGGTFVIQLGSIDLSAEGIVAVAAIAVSMLVENSYNDNHFGLWVLAIGIAAGVVLGLANGVLHVFLRIPSFITTLAVGFVATGIGTAVLSGNTIRVSDTALRAISITRYFGLPLSVWIGVLALGLAWFVHRHTILGRHTLAIGGGEDLARLSGVRISRVRIAVFALAGAFYGVAGILAVAQYGQGHAMIANGQLFVAITAIVVGGTSLAGGNGGPLNTLIGTLVVVVLANGMVLLGVPPYVQQGIQGVLIIVAVTLALNRSRRRIVK</sequence>
<accession>A0ABW9B4P7</accession>
<dbReference type="InterPro" id="IPR001851">
    <property type="entry name" value="ABC_transp_permease"/>
</dbReference>
<name>A0ABW9B4P7_9BURK</name>
<organism evidence="7 8">
    <name type="scientific">Paraburkholderia dipogonis</name>
    <dbReference type="NCBI Taxonomy" id="1211383"/>
    <lineage>
        <taxon>Bacteria</taxon>
        <taxon>Pseudomonadati</taxon>
        <taxon>Pseudomonadota</taxon>
        <taxon>Betaproteobacteria</taxon>
        <taxon>Burkholderiales</taxon>
        <taxon>Burkholderiaceae</taxon>
        <taxon>Paraburkholderia</taxon>
    </lineage>
</organism>
<dbReference type="PANTHER" id="PTHR32196">
    <property type="entry name" value="ABC TRANSPORTER PERMEASE PROTEIN YPHD-RELATED-RELATED"/>
    <property type="match status" value="1"/>
</dbReference>
<feature type="transmembrane region" description="Helical" evidence="6">
    <location>
        <begin position="263"/>
        <end position="284"/>
    </location>
</feature>
<evidence type="ECO:0000256" key="3">
    <source>
        <dbReference type="ARBA" id="ARBA00022692"/>
    </source>
</evidence>
<protein>
    <submittedName>
        <fullName evidence="7">ABC transporter permease</fullName>
    </submittedName>
</protein>
<dbReference type="CDD" id="cd06579">
    <property type="entry name" value="TM_PBP1_transp_AraH_like"/>
    <property type="match status" value="1"/>
</dbReference>
<evidence type="ECO:0000313" key="7">
    <source>
        <dbReference type="EMBL" id="MFM0007840.1"/>
    </source>
</evidence>
<feature type="transmembrane region" description="Helical" evidence="6">
    <location>
        <begin position="236"/>
        <end position="257"/>
    </location>
</feature>
<keyword evidence="4 6" id="KW-1133">Transmembrane helix</keyword>
<reference evidence="7 8" key="1">
    <citation type="journal article" date="2024" name="Chem. Sci.">
        <title>Discovery of megapolipeptins by genome mining of a Burkholderiales bacteria collection.</title>
        <authorList>
            <person name="Paulo B.S."/>
            <person name="Recchia M.J.J."/>
            <person name="Lee S."/>
            <person name="Fergusson C.H."/>
            <person name="Romanowski S.B."/>
            <person name="Hernandez A."/>
            <person name="Krull N."/>
            <person name="Liu D.Y."/>
            <person name="Cavanagh H."/>
            <person name="Bos A."/>
            <person name="Gray C.A."/>
            <person name="Murphy B.T."/>
            <person name="Linington R.G."/>
            <person name="Eustaquio A.S."/>
        </authorList>
    </citation>
    <scope>NUCLEOTIDE SEQUENCE [LARGE SCALE GENOMIC DNA]</scope>
    <source>
        <strain evidence="7 8">RL17-350-BIC-A</strain>
    </source>
</reference>
<feature type="transmembrane region" description="Helical" evidence="6">
    <location>
        <begin position="146"/>
        <end position="164"/>
    </location>
</feature>
<gene>
    <name evidence="7" type="ORF">PQR57_43775</name>
</gene>
<comment type="subcellular location">
    <subcellularLocation>
        <location evidence="1">Cell membrane</location>
        <topology evidence="1">Multi-pass membrane protein</topology>
    </subcellularLocation>
</comment>
<keyword evidence="2" id="KW-1003">Cell membrane</keyword>
<feature type="transmembrane region" description="Helical" evidence="6">
    <location>
        <begin position="315"/>
        <end position="333"/>
    </location>
</feature>
<feature type="transmembrane region" description="Helical" evidence="6">
    <location>
        <begin position="291"/>
        <end position="309"/>
    </location>
</feature>
<dbReference type="Pfam" id="PF02653">
    <property type="entry name" value="BPD_transp_2"/>
    <property type="match status" value="1"/>
</dbReference>
<feature type="transmembrane region" description="Helical" evidence="6">
    <location>
        <begin position="118"/>
        <end position="141"/>
    </location>
</feature>
<evidence type="ECO:0000256" key="2">
    <source>
        <dbReference type="ARBA" id="ARBA00022475"/>
    </source>
</evidence>
<evidence type="ECO:0000256" key="6">
    <source>
        <dbReference type="SAM" id="Phobius"/>
    </source>
</evidence>
<dbReference type="RefSeq" id="WP_408182617.1">
    <property type="nucleotide sequence ID" value="NZ_JAQQEZ010000070.1"/>
</dbReference>
<dbReference type="EMBL" id="JAQQEZ010000070">
    <property type="protein sequence ID" value="MFM0007840.1"/>
    <property type="molecule type" value="Genomic_DNA"/>
</dbReference>
<feature type="transmembrane region" description="Helical" evidence="6">
    <location>
        <begin position="64"/>
        <end position="82"/>
    </location>
</feature>
<dbReference type="Proteomes" id="UP001629230">
    <property type="component" value="Unassembled WGS sequence"/>
</dbReference>
<proteinExistence type="predicted"/>
<evidence type="ECO:0000256" key="4">
    <source>
        <dbReference type="ARBA" id="ARBA00022989"/>
    </source>
</evidence>
<dbReference type="PANTHER" id="PTHR32196:SF72">
    <property type="entry name" value="RIBOSE IMPORT PERMEASE PROTEIN RBSC"/>
    <property type="match status" value="1"/>
</dbReference>
<keyword evidence="3 6" id="KW-0812">Transmembrane</keyword>
<keyword evidence="5 6" id="KW-0472">Membrane</keyword>
<evidence type="ECO:0000313" key="8">
    <source>
        <dbReference type="Proteomes" id="UP001629230"/>
    </source>
</evidence>
<comment type="caution">
    <text evidence="7">The sequence shown here is derived from an EMBL/GenBank/DDBJ whole genome shotgun (WGS) entry which is preliminary data.</text>
</comment>
<evidence type="ECO:0000256" key="5">
    <source>
        <dbReference type="ARBA" id="ARBA00023136"/>
    </source>
</evidence>
<feature type="transmembrane region" description="Helical" evidence="6">
    <location>
        <begin position="89"/>
        <end position="106"/>
    </location>
</feature>
<feature type="transmembrane region" description="Helical" evidence="6">
    <location>
        <begin position="184"/>
        <end position="204"/>
    </location>
</feature>
<keyword evidence="8" id="KW-1185">Reference proteome</keyword>
<evidence type="ECO:0000256" key="1">
    <source>
        <dbReference type="ARBA" id="ARBA00004651"/>
    </source>
</evidence>